<feature type="non-terminal residue" evidence="1">
    <location>
        <position position="1"/>
    </location>
</feature>
<dbReference type="Proteomes" id="UP000682733">
    <property type="component" value="Unassembled WGS sequence"/>
</dbReference>
<organism evidence="1 2">
    <name type="scientific">Didymodactylos carnosus</name>
    <dbReference type="NCBI Taxonomy" id="1234261"/>
    <lineage>
        <taxon>Eukaryota</taxon>
        <taxon>Metazoa</taxon>
        <taxon>Spiralia</taxon>
        <taxon>Gnathifera</taxon>
        <taxon>Rotifera</taxon>
        <taxon>Eurotatoria</taxon>
        <taxon>Bdelloidea</taxon>
        <taxon>Philodinida</taxon>
        <taxon>Philodinidae</taxon>
        <taxon>Didymodactylos</taxon>
    </lineage>
</organism>
<reference evidence="1" key="1">
    <citation type="submission" date="2021-02" db="EMBL/GenBank/DDBJ databases">
        <authorList>
            <person name="Nowell W R."/>
        </authorList>
    </citation>
    <scope>NUCLEOTIDE SEQUENCE</scope>
</reference>
<evidence type="ECO:0000313" key="2">
    <source>
        <dbReference type="Proteomes" id="UP000682733"/>
    </source>
</evidence>
<name>A0A8S2X887_9BILA</name>
<accession>A0A8S2X887</accession>
<comment type="caution">
    <text evidence="1">The sequence shown here is derived from an EMBL/GenBank/DDBJ whole genome shotgun (WGS) entry which is preliminary data.</text>
</comment>
<evidence type="ECO:0008006" key="3">
    <source>
        <dbReference type="Google" id="ProtNLM"/>
    </source>
</evidence>
<proteinExistence type="predicted"/>
<gene>
    <name evidence="1" type="ORF">TMI583_LOCUS47291</name>
</gene>
<sequence>TIDFELGVSNVFTKYYPSIIVRGCLFHFGQSLYHKFVDLGLKTQYKDDENLRDWFRSFAALSLLPLNHMLWGLQCLIRTQPDYPGIQGFIDYYHNTYGPFSRFPPHMYNHYRNITPRTINYLEGRHSRMKKHVSSPHPNIYIAIDLLQKEQSLASIARVRDGMGAPAPKRRKNKVITDECLMKLWQRYDDGRIDIPAFLKAAGMRYFQRPSKS</sequence>
<evidence type="ECO:0000313" key="1">
    <source>
        <dbReference type="EMBL" id="CAF4484377.1"/>
    </source>
</evidence>
<dbReference type="AlphaFoldDB" id="A0A8S2X887"/>
<dbReference type="EMBL" id="CAJOBA010091004">
    <property type="protein sequence ID" value="CAF4484377.1"/>
    <property type="molecule type" value="Genomic_DNA"/>
</dbReference>
<protein>
    <recommendedName>
        <fullName evidence="3">Transposase</fullName>
    </recommendedName>
</protein>